<accession>A0A2T2P987</accession>
<keyword evidence="3" id="KW-1185">Reference proteome</keyword>
<dbReference type="EMBL" id="KZ678128">
    <property type="protein sequence ID" value="PSN74221.1"/>
    <property type="molecule type" value="Genomic_DNA"/>
</dbReference>
<gene>
    <name evidence="2" type="ORF">BS50DRAFT_10884</name>
</gene>
<organism evidence="2 3">
    <name type="scientific">Corynespora cassiicola Philippines</name>
    <dbReference type="NCBI Taxonomy" id="1448308"/>
    <lineage>
        <taxon>Eukaryota</taxon>
        <taxon>Fungi</taxon>
        <taxon>Dikarya</taxon>
        <taxon>Ascomycota</taxon>
        <taxon>Pezizomycotina</taxon>
        <taxon>Dothideomycetes</taxon>
        <taxon>Pleosporomycetidae</taxon>
        <taxon>Pleosporales</taxon>
        <taxon>Corynesporascaceae</taxon>
        <taxon>Corynespora</taxon>
    </lineage>
</organism>
<feature type="region of interest" description="Disordered" evidence="1">
    <location>
        <begin position="142"/>
        <end position="167"/>
    </location>
</feature>
<proteinExistence type="predicted"/>
<name>A0A2T2P987_CORCC</name>
<reference evidence="2 3" key="1">
    <citation type="journal article" date="2018" name="Front. Microbiol.">
        <title>Genome-Wide Analysis of Corynespora cassiicola Leaf Fall Disease Putative Effectors.</title>
        <authorList>
            <person name="Lopez D."/>
            <person name="Ribeiro S."/>
            <person name="Label P."/>
            <person name="Fumanal B."/>
            <person name="Venisse J.S."/>
            <person name="Kohler A."/>
            <person name="de Oliveira R.R."/>
            <person name="Labutti K."/>
            <person name="Lipzen A."/>
            <person name="Lail K."/>
            <person name="Bauer D."/>
            <person name="Ohm R.A."/>
            <person name="Barry K.W."/>
            <person name="Spatafora J."/>
            <person name="Grigoriev I.V."/>
            <person name="Martin F.M."/>
            <person name="Pujade-Renaud V."/>
        </authorList>
    </citation>
    <scope>NUCLEOTIDE SEQUENCE [LARGE SCALE GENOMIC DNA]</scope>
    <source>
        <strain evidence="2 3">Philippines</strain>
    </source>
</reference>
<feature type="compositionally biased region" description="Basic residues" evidence="1">
    <location>
        <begin position="147"/>
        <end position="157"/>
    </location>
</feature>
<dbReference type="Proteomes" id="UP000240883">
    <property type="component" value="Unassembled WGS sequence"/>
</dbReference>
<evidence type="ECO:0000256" key="1">
    <source>
        <dbReference type="SAM" id="MobiDB-lite"/>
    </source>
</evidence>
<sequence>MLHHRHGQNRVTISVVRFQWLTMPMLTTRRARIANNTPTSTAGFEVPIYFKPCTWRSRLLEAQRRRPATVEPLACSMWTTQVKTAVILSKYLLCKSVDNASSQVDHLLYVGPTRHVAASNIAHAVVLSAKSVSKSVIMQNGPITSPFHHHQPHHPKPHTPSLPIQRD</sequence>
<evidence type="ECO:0000313" key="3">
    <source>
        <dbReference type="Proteomes" id="UP000240883"/>
    </source>
</evidence>
<dbReference type="AlphaFoldDB" id="A0A2T2P987"/>
<evidence type="ECO:0000313" key="2">
    <source>
        <dbReference type="EMBL" id="PSN74221.1"/>
    </source>
</evidence>
<protein>
    <submittedName>
        <fullName evidence="2">Uncharacterized protein</fullName>
    </submittedName>
</protein>